<dbReference type="Proteomes" id="UP000194546">
    <property type="component" value="Unassembled WGS sequence"/>
</dbReference>
<evidence type="ECO:0000259" key="1">
    <source>
        <dbReference type="Pfam" id="PF25837"/>
    </source>
</evidence>
<feature type="domain" description="D-apionate lactonase N-terminal" evidence="1">
    <location>
        <begin position="12"/>
        <end position="225"/>
    </location>
</feature>
<dbReference type="Pfam" id="PF25838">
    <property type="entry name" value="Apionate_lact_M"/>
    <property type="match status" value="1"/>
</dbReference>
<evidence type="ECO:0000313" key="3">
    <source>
        <dbReference type="EMBL" id="OTP78886.1"/>
    </source>
</evidence>
<reference evidence="3 4" key="1">
    <citation type="submission" date="2017-03" db="EMBL/GenBank/DDBJ databases">
        <title>Genome analysis of strain PAMC 26510.</title>
        <authorList>
            <person name="Oh H.-M."/>
            <person name="Yang J.-A."/>
        </authorList>
    </citation>
    <scope>NUCLEOTIDE SEQUENCE [LARGE SCALE GENOMIC DNA]</scope>
    <source>
        <strain evidence="3 4">PAMC 26510</strain>
    </source>
</reference>
<organism evidence="3 4">
    <name type="scientific">Caballeronia sordidicola</name>
    <name type="common">Burkholderia sordidicola</name>
    <dbReference type="NCBI Taxonomy" id="196367"/>
    <lineage>
        <taxon>Bacteria</taxon>
        <taxon>Pseudomonadati</taxon>
        <taxon>Pseudomonadota</taxon>
        <taxon>Betaproteobacteria</taxon>
        <taxon>Burkholderiales</taxon>
        <taxon>Burkholderiaceae</taxon>
        <taxon>Caballeronia</taxon>
    </lineage>
</organism>
<proteinExistence type="predicted"/>
<dbReference type="EMBL" id="NBTY01000038">
    <property type="protein sequence ID" value="OTP78886.1"/>
    <property type="molecule type" value="Genomic_DNA"/>
</dbReference>
<evidence type="ECO:0000313" key="4">
    <source>
        <dbReference type="Proteomes" id="UP000194546"/>
    </source>
</evidence>
<sequence length="611" mass="65240">MAVTTDCDVSSLQRDLRAGALCACLDDNGLRNICYDGHEIVRAVYFAMRDESWQTYGVRANSHLVDQHEDAFQVRIEGTAGPQGHELAISISIDASADGLLRLDVTTTVRQAVLTNRIGIVVLHPLAVSGNRVTVTTSAGDTTEGVFPVLIDPYQPFMSFIGLRHDVANAVSVDIQLSGDVFEMEDQRNWSDASYKTYSRPIGLPWPYTLDKDSVHVQTFRLAAHAAFGGNALTASPNTRTAAHIRFGSAGGARLPPLGLGLAVPATGDQHAHHGAALAVVKPGYAVVRAHAGDPASDHTFSWLTALAAANEFPVVLELVLPCLDAPRIELDRVQASMKRAGFTPEAIMLSPAVDLKGVLPGSAWPACPPLHEIYAAAQQVFDTPLIGGGTLAFFTELNRKRPKSASLDFIGFTTCPIVHAADDVSVMQTLACLPHIARSVRALFAPLPYWVGPSSIAARMNPYGADTAHNPAREKISLTHDDVRQFAPFAAAWALGYIAAFAAHGAGRIALSELTGPRGVTMITDGGTRLSPLGELLGALYPFAGCPLLDVEIERDRFAALALISGNDCHVWIANLHPEPATCTIAWVSRPGESVEMAGYGLAYIVREAN</sequence>
<dbReference type="InterPro" id="IPR058788">
    <property type="entry name" value="ApnL_N"/>
</dbReference>
<dbReference type="RefSeq" id="WP_086380895.1">
    <property type="nucleotide sequence ID" value="NZ_NBTY01000038.1"/>
</dbReference>
<dbReference type="InterPro" id="IPR058787">
    <property type="entry name" value="ApnL_M"/>
</dbReference>
<protein>
    <submittedName>
        <fullName evidence="3">Uncharacterized protein</fullName>
    </submittedName>
</protein>
<dbReference type="AlphaFoldDB" id="A0A242N6U3"/>
<feature type="domain" description="D-apionate lactonase TIM barrel" evidence="2">
    <location>
        <begin position="265"/>
        <end position="543"/>
    </location>
</feature>
<dbReference type="Pfam" id="PF25837">
    <property type="entry name" value="Apionate_lact_N"/>
    <property type="match status" value="1"/>
</dbReference>
<accession>A0A242N6U3</accession>
<gene>
    <name evidence="3" type="ORF">PAMC26510_06970</name>
</gene>
<comment type="caution">
    <text evidence="3">The sequence shown here is derived from an EMBL/GenBank/DDBJ whole genome shotgun (WGS) entry which is preliminary data.</text>
</comment>
<evidence type="ECO:0000259" key="2">
    <source>
        <dbReference type="Pfam" id="PF25838"/>
    </source>
</evidence>
<name>A0A242N6U3_CABSO</name>